<dbReference type="GO" id="GO:0003677">
    <property type="term" value="F:DNA binding"/>
    <property type="evidence" value="ECO:0007669"/>
    <property type="project" value="UniProtKB-UniRule"/>
</dbReference>
<feature type="site" description="Interaction with DNA" evidence="10">
    <location>
        <position position="504"/>
    </location>
</feature>
<dbReference type="PROSITE" id="PS00177">
    <property type="entry name" value="TOPOISOMERASE_II"/>
    <property type="match status" value="1"/>
</dbReference>
<dbReference type="InterPro" id="IPR018522">
    <property type="entry name" value="TopoIIA_CS"/>
</dbReference>
<dbReference type="InterPro" id="IPR014721">
    <property type="entry name" value="Ribsml_uS5_D2-typ_fold_subgr"/>
</dbReference>
<dbReference type="Pfam" id="PF02518">
    <property type="entry name" value="HATPase_c"/>
    <property type="match status" value="1"/>
</dbReference>
<comment type="similarity">
    <text evidence="10">Belongs to the type II topoisomerase family. ParE type 1 subfamily.</text>
</comment>
<evidence type="ECO:0000256" key="5">
    <source>
        <dbReference type="ARBA" id="ARBA00022840"/>
    </source>
</evidence>
<feature type="domain" description="Toprim" evidence="11">
    <location>
        <begin position="419"/>
        <end position="532"/>
    </location>
</feature>
<evidence type="ECO:0000313" key="12">
    <source>
        <dbReference type="EMBL" id="HIX57282.1"/>
    </source>
</evidence>
<evidence type="ECO:0000256" key="9">
    <source>
        <dbReference type="ARBA" id="ARBA00023235"/>
    </source>
</evidence>
<dbReference type="GO" id="GO:0006265">
    <property type="term" value="P:DNA topological change"/>
    <property type="evidence" value="ECO:0007669"/>
    <property type="project" value="UniProtKB-UniRule"/>
</dbReference>
<feature type="binding site" evidence="10">
    <location>
        <position position="45"/>
    </location>
    <ligand>
        <name>ATP</name>
        <dbReference type="ChEBI" id="CHEBI:30616"/>
    </ligand>
</feature>
<dbReference type="SMART" id="SM00387">
    <property type="entry name" value="HATPase_c"/>
    <property type="match status" value="1"/>
</dbReference>
<dbReference type="GO" id="GO:0007059">
    <property type="term" value="P:chromosome segregation"/>
    <property type="evidence" value="ECO:0007669"/>
    <property type="project" value="UniProtKB-UniRule"/>
</dbReference>
<dbReference type="CDD" id="cd16928">
    <property type="entry name" value="HATPase_GyrB-like"/>
    <property type="match status" value="1"/>
</dbReference>
<accession>A0A9D1WEC4</accession>
<sequence>MTTKAETYDGSAIEVLEGLEPVRRRPGMYTDTTSPNHLGMEVIDNSVDEALAGFANYIEVILHQDESLEVVDNGRGMPVDMHPTEKVPAVELIFGRLHAGGKFNSDTYGFSGGLHGVGVSVVNALSNRLEAKIQRYGKIYSIAYEHGNKVEDLHEIGSCPKKETGTSVRFWPDSSYFDSGVFNFKSLMHLLKAKAVLCPNLTVHFVNEKTNEEYTWTHEGSLGNYLRNQCSGSTLLPDPPYSEVVKADDSEVAFAVTWVADENGARTELVRESFVNLIPTAEGGTHVNGLRSGLLAALREFCDLHNLLPRNLKLVADDIWAHCAFVLSIKIRDPQFAGQTKEKLSSRECVALVESAVKDRFSLYLNANAEVGKEIANLIIAAAKERESAAKVVERKKAVRGPQLPGKLVDCTSTDPKRGELFIVEGDSAGGSARQARDSSFQAILPLRGKILNTWEVSAQTALASEEIRAISVAIGLEPDSNNLDGLRYNKVCILADADSDGLHIGTLLCALFVRHFTELVRQGHVYVACPPLYRIDSGKDKAYALDDAELAQKQKQFIKRGAKPENIKIQRFKGLGEMNPEQLRETTLSPKSRRLMQLTLDDAVNDETFALLDLLLSKKRAGDRRVWLEENGDRAEMLD</sequence>
<evidence type="ECO:0000256" key="4">
    <source>
        <dbReference type="ARBA" id="ARBA00022741"/>
    </source>
</evidence>
<dbReference type="InterPro" id="IPR002288">
    <property type="entry name" value="DNA_gyrase_B_C"/>
</dbReference>
<dbReference type="PANTHER" id="PTHR45866">
    <property type="entry name" value="DNA GYRASE/TOPOISOMERASE SUBUNIT B"/>
    <property type="match status" value="1"/>
</dbReference>
<dbReference type="InterPro" id="IPR013759">
    <property type="entry name" value="Topo_IIA_B_C"/>
</dbReference>
<dbReference type="NCBIfam" id="TIGR01055">
    <property type="entry name" value="parE_Gneg"/>
    <property type="match status" value="1"/>
</dbReference>
<evidence type="ECO:0000256" key="1">
    <source>
        <dbReference type="ARBA" id="ARBA00000185"/>
    </source>
</evidence>
<comment type="function">
    <text evidence="10">Topoisomerase IV is essential for chromosome segregation. It relaxes supercoiled DNA. Performs the decatenation events required during the replication of a circular DNA molecule.</text>
</comment>
<comment type="cofactor">
    <cofactor evidence="2">
        <name>Mg(2+)</name>
        <dbReference type="ChEBI" id="CHEBI:18420"/>
    </cofactor>
</comment>
<keyword evidence="4 10" id="KW-0547">Nucleotide-binding</keyword>
<dbReference type="InterPro" id="IPR036890">
    <property type="entry name" value="HATPase_C_sf"/>
</dbReference>
<dbReference type="InterPro" id="IPR006171">
    <property type="entry name" value="TOPRIM_dom"/>
</dbReference>
<dbReference type="HAMAP" id="MF_00938">
    <property type="entry name" value="ParE_type1"/>
    <property type="match status" value="1"/>
</dbReference>
<evidence type="ECO:0000259" key="11">
    <source>
        <dbReference type="PROSITE" id="PS50880"/>
    </source>
</evidence>
<dbReference type="InterPro" id="IPR020568">
    <property type="entry name" value="Ribosomal_Su5_D2-typ_SF"/>
</dbReference>
<dbReference type="PROSITE" id="PS50880">
    <property type="entry name" value="TOPRIM"/>
    <property type="match status" value="1"/>
</dbReference>
<dbReference type="PRINTS" id="PR01098">
    <property type="entry name" value="TOPISMRASE4B"/>
</dbReference>
<dbReference type="CDD" id="cd00822">
    <property type="entry name" value="TopoII_Trans_DNA_gyrase"/>
    <property type="match status" value="1"/>
</dbReference>
<feature type="site" description="Interaction with DNA" evidence="10">
    <location>
        <position position="625"/>
    </location>
</feature>
<evidence type="ECO:0000256" key="7">
    <source>
        <dbReference type="ARBA" id="ARBA00023029"/>
    </source>
</evidence>
<name>A0A9D1WEC4_9GAMM</name>
<dbReference type="InterPro" id="IPR001241">
    <property type="entry name" value="Topo_IIA"/>
</dbReference>
<dbReference type="PANTHER" id="PTHR45866:SF4">
    <property type="entry name" value="DNA TOPOISOMERASE 4 SUBUNIT B"/>
    <property type="match status" value="1"/>
</dbReference>
<dbReference type="InterPro" id="IPR013506">
    <property type="entry name" value="Topo_IIA_bsu_dom2"/>
</dbReference>
<dbReference type="GO" id="GO:0005694">
    <property type="term" value="C:chromosome"/>
    <property type="evidence" value="ECO:0007669"/>
    <property type="project" value="InterPro"/>
</dbReference>
<feature type="binding site" evidence="10">
    <location>
        <begin position="113"/>
        <end position="119"/>
    </location>
    <ligand>
        <name>ATP</name>
        <dbReference type="ChEBI" id="CHEBI:30616"/>
    </ligand>
</feature>
<keyword evidence="8 10" id="KW-0238">DNA-binding</keyword>
<evidence type="ECO:0000256" key="2">
    <source>
        <dbReference type="ARBA" id="ARBA00001946"/>
    </source>
</evidence>
<dbReference type="GO" id="GO:0005524">
    <property type="term" value="F:ATP binding"/>
    <property type="evidence" value="ECO:0007669"/>
    <property type="project" value="UniProtKB-UniRule"/>
</dbReference>
<keyword evidence="6" id="KW-0460">Magnesium</keyword>
<dbReference type="EMBL" id="DXEV01000149">
    <property type="protein sequence ID" value="HIX57282.1"/>
    <property type="molecule type" value="Genomic_DNA"/>
</dbReference>
<gene>
    <name evidence="10 12" type="primary">parE</name>
    <name evidence="12" type="ORF">H9850_07410</name>
</gene>
<dbReference type="Gene3D" id="3.30.230.10">
    <property type="match status" value="1"/>
</dbReference>
<organism evidence="12 13">
    <name type="scientific">Candidatus Anaerobiospirillum pullistercoris</name>
    <dbReference type="NCBI Taxonomy" id="2838452"/>
    <lineage>
        <taxon>Bacteria</taxon>
        <taxon>Pseudomonadati</taxon>
        <taxon>Pseudomonadota</taxon>
        <taxon>Gammaproteobacteria</taxon>
        <taxon>Aeromonadales</taxon>
        <taxon>Succinivibrionaceae</taxon>
        <taxon>Anaerobiospirillum</taxon>
    </lineage>
</organism>
<dbReference type="InterPro" id="IPR013760">
    <property type="entry name" value="Topo_IIA-like_dom_sf"/>
</dbReference>
<evidence type="ECO:0000256" key="8">
    <source>
        <dbReference type="ARBA" id="ARBA00023125"/>
    </source>
</evidence>
<dbReference type="InterPro" id="IPR005737">
    <property type="entry name" value="TopoIV_B_Gneg"/>
</dbReference>
<feature type="binding site" evidence="10">
    <location>
        <position position="341"/>
    </location>
    <ligand>
        <name>ATP</name>
        <dbReference type="ChEBI" id="CHEBI:30616"/>
    </ligand>
</feature>
<evidence type="ECO:0000256" key="3">
    <source>
        <dbReference type="ARBA" id="ARBA00022723"/>
    </source>
</evidence>
<dbReference type="SUPFAM" id="SSF55874">
    <property type="entry name" value="ATPase domain of HSP90 chaperone/DNA topoisomerase II/histidine kinase"/>
    <property type="match status" value="1"/>
</dbReference>
<comment type="caution">
    <text evidence="12">The sequence shown here is derived from an EMBL/GenBank/DDBJ whole genome shotgun (WGS) entry which is preliminary data.</text>
</comment>
<dbReference type="SUPFAM" id="SSF54211">
    <property type="entry name" value="Ribosomal protein S5 domain 2-like"/>
    <property type="match status" value="1"/>
</dbReference>
<dbReference type="Gene3D" id="3.30.565.10">
    <property type="entry name" value="Histidine kinase-like ATPase, C-terminal domain"/>
    <property type="match status" value="1"/>
</dbReference>
<feature type="binding site" evidence="10">
    <location>
        <position position="8"/>
    </location>
    <ligand>
        <name>ATP</name>
        <dbReference type="ChEBI" id="CHEBI:30616"/>
    </ligand>
</feature>
<proteinExistence type="inferred from homology"/>
<dbReference type="SMART" id="SM00433">
    <property type="entry name" value="TOP2c"/>
    <property type="match status" value="1"/>
</dbReference>
<dbReference type="AlphaFoldDB" id="A0A9D1WEC4"/>
<feature type="site" description="Interaction with DNA" evidence="10">
    <location>
        <position position="453"/>
    </location>
</feature>
<comment type="subunit">
    <text evidence="10">Heterotetramer composed of ParC and ParE.</text>
</comment>
<keyword evidence="3" id="KW-0479">Metal-binding</keyword>
<keyword evidence="7 10" id="KW-0799">Topoisomerase</keyword>
<dbReference type="FunFam" id="3.30.565.10:FF:000002">
    <property type="entry name" value="DNA gyrase subunit B"/>
    <property type="match status" value="1"/>
</dbReference>
<dbReference type="Pfam" id="PF00986">
    <property type="entry name" value="DNA_gyraseB_C"/>
    <property type="match status" value="1"/>
</dbReference>
<dbReference type="SUPFAM" id="SSF56719">
    <property type="entry name" value="Type II DNA topoisomerase"/>
    <property type="match status" value="1"/>
</dbReference>
<dbReference type="Pfam" id="PF01751">
    <property type="entry name" value="Toprim"/>
    <property type="match status" value="1"/>
</dbReference>
<evidence type="ECO:0000256" key="6">
    <source>
        <dbReference type="ARBA" id="ARBA00022842"/>
    </source>
</evidence>
<dbReference type="InterPro" id="IPR003594">
    <property type="entry name" value="HATPase_dom"/>
</dbReference>
<evidence type="ECO:0000313" key="13">
    <source>
        <dbReference type="Proteomes" id="UP000886829"/>
    </source>
</evidence>
<dbReference type="Pfam" id="PF00204">
    <property type="entry name" value="DNA_gyraseB"/>
    <property type="match status" value="1"/>
</dbReference>
<dbReference type="Proteomes" id="UP000886829">
    <property type="component" value="Unassembled WGS sequence"/>
</dbReference>
<dbReference type="Gene3D" id="3.40.50.670">
    <property type="match status" value="1"/>
</dbReference>
<dbReference type="GO" id="GO:0003918">
    <property type="term" value="F:DNA topoisomerase type II (double strand cut, ATP-hydrolyzing) activity"/>
    <property type="evidence" value="ECO:0007669"/>
    <property type="project" value="UniProtKB-UniRule"/>
</dbReference>
<keyword evidence="5 10" id="KW-0067">ATP-binding</keyword>
<dbReference type="EC" id="5.6.2.2" evidence="10"/>
<dbReference type="PRINTS" id="PR00418">
    <property type="entry name" value="TPI2FAMILY"/>
</dbReference>
<reference evidence="12" key="2">
    <citation type="submission" date="2021-04" db="EMBL/GenBank/DDBJ databases">
        <authorList>
            <person name="Gilroy R."/>
        </authorList>
    </citation>
    <scope>NUCLEOTIDE SEQUENCE</scope>
    <source>
        <strain evidence="12">USASDec5-558</strain>
    </source>
</reference>
<reference evidence="12" key="1">
    <citation type="journal article" date="2021" name="PeerJ">
        <title>Extensive microbial diversity within the chicken gut microbiome revealed by metagenomics and culture.</title>
        <authorList>
            <person name="Gilroy R."/>
            <person name="Ravi A."/>
            <person name="Getino M."/>
            <person name="Pursley I."/>
            <person name="Horton D.L."/>
            <person name="Alikhan N.F."/>
            <person name="Baker D."/>
            <person name="Gharbi K."/>
            <person name="Hall N."/>
            <person name="Watson M."/>
            <person name="Adriaenssens E.M."/>
            <person name="Foster-Nyarko E."/>
            <person name="Jarju S."/>
            <person name="Secka A."/>
            <person name="Antonio M."/>
            <person name="Oren A."/>
            <person name="Chaudhuri R.R."/>
            <person name="La Ragione R."/>
            <person name="Hildebrand F."/>
            <person name="Pallen M.J."/>
        </authorList>
    </citation>
    <scope>NUCLEOTIDE SEQUENCE</scope>
    <source>
        <strain evidence="12">USASDec5-558</strain>
    </source>
</reference>
<feature type="binding site" evidence="10">
    <location>
        <position position="72"/>
    </location>
    <ligand>
        <name>ATP</name>
        <dbReference type="ChEBI" id="CHEBI:30616"/>
    </ligand>
</feature>
<comment type="catalytic activity">
    <reaction evidence="1 10">
        <text>ATP-dependent breakage, passage and rejoining of double-stranded DNA.</text>
        <dbReference type="EC" id="5.6.2.2"/>
    </reaction>
</comment>
<evidence type="ECO:0000256" key="10">
    <source>
        <dbReference type="HAMAP-Rule" id="MF_00938"/>
    </source>
</evidence>
<keyword evidence="9 10" id="KW-0413">Isomerase</keyword>
<protein>
    <recommendedName>
        <fullName evidence="10">DNA topoisomerase 4 subunit B</fullName>
        <ecNumber evidence="10">5.6.2.2</ecNumber>
    </recommendedName>
    <alternativeName>
        <fullName evidence="10">Topoisomerase IV subunit B</fullName>
    </alternativeName>
</protein>
<dbReference type="GO" id="GO:0046872">
    <property type="term" value="F:metal ion binding"/>
    <property type="evidence" value="ECO:0007669"/>
    <property type="project" value="UniProtKB-KW"/>
</dbReference>